<keyword evidence="2" id="KW-0472">Membrane</keyword>
<evidence type="ECO:0000256" key="1">
    <source>
        <dbReference type="SAM" id="MobiDB-lite"/>
    </source>
</evidence>
<feature type="region of interest" description="Disordered" evidence="1">
    <location>
        <begin position="382"/>
        <end position="472"/>
    </location>
</feature>
<feature type="compositionally biased region" description="Polar residues" evidence="1">
    <location>
        <begin position="250"/>
        <end position="267"/>
    </location>
</feature>
<reference evidence="3" key="1">
    <citation type="journal article" date="2023" name="Mol. Phylogenet. Evol.">
        <title>Genome-scale phylogeny and comparative genomics of the fungal order Sordariales.</title>
        <authorList>
            <person name="Hensen N."/>
            <person name="Bonometti L."/>
            <person name="Westerberg I."/>
            <person name="Brannstrom I.O."/>
            <person name="Guillou S."/>
            <person name="Cros-Aarteil S."/>
            <person name="Calhoun S."/>
            <person name="Haridas S."/>
            <person name="Kuo A."/>
            <person name="Mondo S."/>
            <person name="Pangilinan J."/>
            <person name="Riley R."/>
            <person name="LaButti K."/>
            <person name="Andreopoulos B."/>
            <person name="Lipzen A."/>
            <person name="Chen C."/>
            <person name="Yan M."/>
            <person name="Daum C."/>
            <person name="Ng V."/>
            <person name="Clum A."/>
            <person name="Steindorff A."/>
            <person name="Ohm R.A."/>
            <person name="Martin F."/>
            <person name="Silar P."/>
            <person name="Natvig D.O."/>
            <person name="Lalanne C."/>
            <person name="Gautier V."/>
            <person name="Ament-Velasquez S.L."/>
            <person name="Kruys A."/>
            <person name="Hutchinson M.I."/>
            <person name="Powell A.J."/>
            <person name="Barry K."/>
            <person name="Miller A.N."/>
            <person name="Grigoriev I.V."/>
            <person name="Debuchy R."/>
            <person name="Gladieux P."/>
            <person name="Hiltunen Thoren M."/>
            <person name="Johannesson H."/>
        </authorList>
    </citation>
    <scope>NUCLEOTIDE SEQUENCE</scope>
    <source>
        <strain evidence="3">CBS 508.74</strain>
    </source>
</reference>
<sequence>MAIPRALPATLGIVAALPTTAVVVIQIILARHPVDQASVRITAIIAAALETVVLIILSALTVSQLGRWTPNSRLGEFHGLWFGGGLLLCTAAAAVSVSNLISLSRLADDPLSSPILGAKVMDLLLVFLVSHFISGRIHGTECRIPSRADERRSRSPPRIKAIAYHETSPVSAKVRGSASFEWRSPPGSSSGRSETVSSIRSSLSQVVRPITSKTRLLSGSQRSSRRPASLDLPAFHDRRSHSTDDGFDSWDTSAVDPQNRQTVLESSSPPPGRFLETIPASPATSRSPSPGTPLDILEPPRTRRRSRSYSPVSTRRIQAQQAAFTQHLSQSEANIHPLFRSDSPTPPPLATPGTVVTAAPNAGVVISDRQSIRSIKSLTRMRSGSLPTVPSPLSHQGSFDSFRRRVDASPPEIREEEEASSAGPDTERKMTPPIPEWILTAGSRNSLTTYNTRKSRTPGGDEDVSGTEQRLS</sequence>
<feature type="compositionally biased region" description="Low complexity" evidence="1">
    <location>
        <begin position="279"/>
        <end position="293"/>
    </location>
</feature>
<feature type="transmembrane region" description="Helical" evidence="2">
    <location>
        <begin position="80"/>
        <end position="103"/>
    </location>
</feature>
<organism evidence="3 4">
    <name type="scientific">Canariomyces notabilis</name>
    <dbReference type="NCBI Taxonomy" id="2074819"/>
    <lineage>
        <taxon>Eukaryota</taxon>
        <taxon>Fungi</taxon>
        <taxon>Dikarya</taxon>
        <taxon>Ascomycota</taxon>
        <taxon>Pezizomycotina</taxon>
        <taxon>Sordariomycetes</taxon>
        <taxon>Sordariomycetidae</taxon>
        <taxon>Sordariales</taxon>
        <taxon>Chaetomiaceae</taxon>
        <taxon>Canariomyces</taxon>
    </lineage>
</organism>
<feature type="transmembrane region" description="Helical" evidence="2">
    <location>
        <begin position="6"/>
        <end position="29"/>
    </location>
</feature>
<evidence type="ECO:0000256" key="2">
    <source>
        <dbReference type="SAM" id="Phobius"/>
    </source>
</evidence>
<dbReference type="AlphaFoldDB" id="A0AAN6TH26"/>
<name>A0AAN6TH26_9PEZI</name>
<keyword evidence="2" id="KW-0812">Transmembrane</keyword>
<dbReference type="Proteomes" id="UP001302812">
    <property type="component" value="Unassembled WGS sequence"/>
</dbReference>
<feature type="transmembrane region" description="Helical" evidence="2">
    <location>
        <begin position="41"/>
        <end position="60"/>
    </location>
</feature>
<gene>
    <name evidence="3" type="ORF">N656DRAFT_788519</name>
</gene>
<keyword evidence="2" id="KW-1133">Transmembrane helix</keyword>
<feature type="region of interest" description="Disordered" evidence="1">
    <location>
        <begin position="176"/>
        <end position="315"/>
    </location>
</feature>
<protein>
    <submittedName>
        <fullName evidence="3">Uncharacterized protein</fullName>
    </submittedName>
</protein>
<dbReference type="RefSeq" id="XP_064671873.1">
    <property type="nucleotide sequence ID" value="XM_064816699.1"/>
</dbReference>
<dbReference type="EMBL" id="MU853337">
    <property type="protein sequence ID" value="KAK4114303.1"/>
    <property type="molecule type" value="Genomic_DNA"/>
</dbReference>
<feature type="compositionally biased region" description="Low complexity" evidence="1">
    <location>
        <begin position="183"/>
        <end position="204"/>
    </location>
</feature>
<keyword evidence="4" id="KW-1185">Reference proteome</keyword>
<reference evidence="3" key="2">
    <citation type="submission" date="2023-05" db="EMBL/GenBank/DDBJ databases">
        <authorList>
            <consortium name="Lawrence Berkeley National Laboratory"/>
            <person name="Steindorff A."/>
            <person name="Hensen N."/>
            <person name="Bonometti L."/>
            <person name="Westerberg I."/>
            <person name="Brannstrom I.O."/>
            <person name="Guillou S."/>
            <person name="Cros-Aarteil S."/>
            <person name="Calhoun S."/>
            <person name="Haridas S."/>
            <person name="Kuo A."/>
            <person name="Mondo S."/>
            <person name="Pangilinan J."/>
            <person name="Riley R."/>
            <person name="Labutti K."/>
            <person name="Andreopoulos B."/>
            <person name="Lipzen A."/>
            <person name="Chen C."/>
            <person name="Yanf M."/>
            <person name="Daum C."/>
            <person name="Ng V."/>
            <person name="Clum A."/>
            <person name="Ohm R."/>
            <person name="Martin F."/>
            <person name="Silar P."/>
            <person name="Natvig D."/>
            <person name="Lalanne C."/>
            <person name="Gautier V."/>
            <person name="Ament-Velasquez S.L."/>
            <person name="Kruys A."/>
            <person name="Hutchinson M.I."/>
            <person name="Powell A.J."/>
            <person name="Barry K."/>
            <person name="Miller A.N."/>
            <person name="Grigoriev I.V."/>
            <person name="Debuchy R."/>
            <person name="Gladieux P."/>
            <person name="Thoren M.H."/>
            <person name="Johannesson H."/>
        </authorList>
    </citation>
    <scope>NUCLEOTIDE SEQUENCE</scope>
    <source>
        <strain evidence="3">CBS 508.74</strain>
    </source>
</reference>
<comment type="caution">
    <text evidence="3">The sequence shown here is derived from an EMBL/GenBank/DDBJ whole genome shotgun (WGS) entry which is preliminary data.</text>
</comment>
<accession>A0AAN6TH26</accession>
<proteinExistence type="predicted"/>
<feature type="compositionally biased region" description="Basic and acidic residues" evidence="1">
    <location>
        <begin position="234"/>
        <end position="244"/>
    </location>
</feature>
<evidence type="ECO:0000313" key="3">
    <source>
        <dbReference type="EMBL" id="KAK4114303.1"/>
    </source>
</evidence>
<feature type="compositionally biased region" description="Polar residues" evidence="1">
    <location>
        <begin position="382"/>
        <end position="399"/>
    </location>
</feature>
<evidence type="ECO:0000313" key="4">
    <source>
        <dbReference type="Proteomes" id="UP001302812"/>
    </source>
</evidence>
<feature type="compositionally biased region" description="Polar residues" evidence="1">
    <location>
        <begin position="442"/>
        <end position="452"/>
    </location>
</feature>
<dbReference type="GeneID" id="89940824"/>